<dbReference type="EMBL" id="CM044704">
    <property type="protein sequence ID" value="KAI5666171.1"/>
    <property type="molecule type" value="Genomic_DNA"/>
</dbReference>
<dbReference type="Proteomes" id="UP001060085">
    <property type="component" value="Linkage Group LG04"/>
</dbReference>
<protein>
    <submittedName>
        <fullName evidence="1">Uncharacterized protein</fullName>
    </submittedName>
</protein>
<comment type="caution">
    <text evidence="1">The sequence shown here is derived from an EMBL/GenBank/DDBJ whole genome shotgun (WGS) entry which is preliminary data.</text>
</comment>
<sequence>MKGEALKLKQGISAKRIAPLFMFSFPPSALLQTLESEFLTFLATSCVDLNNHGSSLGDWSFGFWDKERITRTLISFSENAKNNDTQVENKGKKAAESLRPLRFSLCPDWDIRIFSSSIERKCSAFPLAAIHEVKCEGTLEHEFKEIPFRKHLSVDPLSQDQLGNLFQHRLIQIKGHQAQEASEDSIYVSNFVHVLILLELIHLIDRKHKSGFLNFFL</sequence>
<gene>
    <name evidence="1" type="ORF">M9H77_16024</name>
</gene>
<organism evidence="1 2">
    <name type="scientific">Catharanthus roseus</name>
    <name type="common">Madagascar periwinkle</name>
    <name type="synonym">Vinca rosea</name>
    <dbReference type="NCBI Taxonomy" id="4058"/>
    <lineage>
        <taxon>Eukaryota</taxon>
        <taxon>Viridiplantae</taxon>
        <taxon>Streptophyta</taxon>
        <taxon>Embryophyta</taxon>
        <taxon>Tracheophyta</taxon>
        <taxon>Spermatophyta</taxon>
        <taxon>Magnoliopsida</taxon>
        <taxon>eudicotyledons</taxon>
        <taxon>Gunneridae</taxon>
        <taxon>Pentapetalae</taxon>
        <taxon>asterids</taxon>
        <taxon>lamiids</taxon>
        <taxon>Gentianales</taxon>
        <taxon>Apocynaceae</taxon>
        <taxon>Rauvolfioideae</taxon>
        <taxon>Vinceae</taxon>
        <taxon>Catharanthinae</taxon>
        <taxon>Catharanthus</taxon>
    </lineage>
</organism>
<name>A0ACC0AZV3_CATRO</name>
<keyword evidence="2" id="KW-1185">Reference proteome</keyword>
<proteinExistence type="predicted"/>
<evidence type="ECO:0000313" key="2">
    <source>
        <dbReference type="Proteomes" id="UP001060085"/>
    </source>
</evidence>
<reference evidence="2" key="1">
    <citation type="journal article" date="2023" name="Nat. Plants">
        <title>Single-cell RNA sequencing provides a high-resolution roadmap for understanding the multicellular compartmentation of specialized metabolism.</title>
        <authorList>
            <person name="Sun S."/>
            <person name="Shen X."/>
            <person name="Li Y."/>
            <person name="Li Y."/>
            <person name="Wang S."/>
            <person name="Li R."/>
            <person name="Zhang H."/>
            <person name="Shen G."/>
            <person name="Guo B."/>
            <person name="Wei J."/>
            <person name="Xu J."/>
            <person name="St-Pierre B."/>
            <person name="Chen S."/>
            <person name="Sun C."/>
        </authorList>
    </citation>
    <scope>NUCLEOTIDE SEQUENCE [LARGE SCALE GENOMIC DNA]</scope>
</reference>
<evidence type="ECO:0000313" key="1">
    <source>
        <dbReference type="EMBL" id="KAI5666171.1"/>
    </source>
</evidence>
<accession>A0ACC0AZV3</accession>